<evidence type="ECO:0000259" key="7">
    <source>
        <dbReference type="PROSITE" id="PS51393"/>
    </source>
</evidence>
<evidence type="ECO:0000256" key="1">
    <source>
        <dbReference type="ARBA" id="ARBA00022723"/>
    </source>
</evidence>
<protein>
    <submittedName>
        <fullName evidence="9 10">Polyunsaturated fatty acid 5-lipoxygenase-like isoform X1</fullName>
    </submittedName>
</protein>
<dbReference type="PROSITE" id="PS51393">
    <property type="entry name" value="LIPOXYGENASE_3"/>
    <property type="match status" value="1"/>
</dbReference>
<organism evidence="8 10">
    <name type="scientific">Biomphalaria glabrata</name>
    <name type="common">Bloodfluke planorb</name>
    <name type="synonym">Freshwater snail</name>
    <dbReference type="NCBI Taxonomy" id="6526"/>
    <lineage>
        <taxon>Eukaryota</taxon>
        <taxon>Metazoa</taxon>
        <taxon>Spiralia</taxon>
        <taxon>Lophotrochozoa</taxon>
        <taxon>Mollusca</taxon>
        <taxon>Gastropoda</taxon>
        <taxon>Heterobranchia</taxon>
        <taxon>Euthyneura</taxon>
        <taxon>Panpulmonata</taxon>
        <taxon>Hygrophila</taxon>
        <taxon>Lymnaeoidea</taxon>
        <taxon>Planorbidae</taxon>
        <taxon>Biomphalaria</taxon>
    </lineage>
</organism>
<dbReference type="Pfam" id="PF00305">
    <property type="entry name" value="Lipoxygenase"/>
    <property type="match status" value="1"/>
</dbReference>
<evidence type="ECO:0000256" key="3">
    <source>
        <dbReference type="ARBA" id="ARBA00023002"/>
    </source>
</evidence>
<evidence type="ECO:0000256" key="2">
    <source>
        <dbReference type="ARBA" id="ARBA00022964"/>
    </source>
</evidence>
<dbReference type="InterPro" id="IPR001024">
    <property type="entry name" value="PLAT/LH2_dom"/>
</dbReference>
<accession>A0A9W3B1Y4</accession>
<keyword evidence="2" id="KW-0223">Dioxygenase</keyword>
<dbReference type="SUPFAM" id="SSF48484">
    <property type="entry name" value="Lipoxigenase"/>
    <property type="match status" value="1"/>
</dbReference>
<gene>
    <name evidence="9 10" type="primary">LOC106053072</name>
</gene>
<evidence type="ECO:0000256" key="5">
    <source>
        <dbReference type="PROSITE-ProRule" id="PRU00152"/>
    </source>
</evidence>
<evidence type="ECO:0000313" key="9">
    <source>
        <dbReference type="RefSeq" id="XP_055893479.1"/>
    </source>
</evidence>
<dbReference type="Pfam" id="PF01477">
    <property type="entry name" value="PLAT"/>
    <property type="match status" value="1"/>
</dbReference>
<proteinExistence type="predicted"/>
<feature type="domain" description="PLAT" evidence="6">
    <location>
        <begin position="10"/>
        <end position="133"/>
    </location>
</feature>
<dbReference type="Gene3D" id="2.40.180.10">
    <property type="entry name" value="Catalase core domain"/>
    <property type="match status" value="1"/>
</dbReference>
<dbReference type="GO" id="GO:0046872">
    <property type="term" value="F:metal ion binding"/>
    <property type="evidence" value="ECO:0007669"/>
    <property type="project" value="UniProtKB-KW"/>
</dbReference>
<evidence type="ECO:0000259" key="6">
    <source>
        <dbReference type="PROSITE" id="PS50095"/>
    </source>
</evidence>
<dbReference type="SUPFAM" id="SSF49723">
    <property type="entry name" value="Lipase/lipooxygenase domain (PLAT/LH2 domain)"/>
    <property type="match status" value="1"/>
</dbReference>
<evidence type="ECO:0000313" key="8">
    <source>
        <dbReference type="Proteomes" id="UP001165740"/>
    </source>
</evidence>
<dbReference type="InterPro" id="IPR013819">
    <property type="entry name" value="LipOase_C"/>
</dbReference>
<reference evidence="9 10" key="1">
    <citation type="submission" date="2025-04" db="UniProtKB">
        <authorList>
            <consortium name="RefSeq"/>
        </authorList>
    </citation>
    <scope>IDENTIFICATION</scope>
</reference>
<keyword evidence="3" id="KW-0560">Oxidoreductase</keyword>
<evidence type="ECO:0000313" key="10">
    <source>
        <dbReference type="RefSeq" id="XP_055893480.1"/>
    </source>
</evidence>
<comment type="caution">
    <text evidence="5">Lacks conserved residue(s) required for the propagation of feature annotation.</text>
</comment>
<dbReference type="OMA" id="YMGTHSE"/>
<dbReference type="SMART" id="SM00308">
    <property type="entry name" value="LH2"/>
    <property type="match status" value="1"/>
</dbReference>
<dbReference type="InterPro" id="IPR000907">
    <property type="entry name" value="LipOase"/>
</dbReference>
<dbReference type="InterPro" id="IPR036392">
    <property type="entry name" value="PLAT/LH2_dom_sf"/>
</dbReference>
<dbReference type="GO" id="GO:0016702">
    <property type="term" value="F:oxidoreductase activity, acting on single donors with incorporation of molecular oxygen, incorporation of two atoms of oxygen"/>
    <property type="evidence" value="ECO:0007669"/>
    <property type="project" value="InterPro"/>
</dbReference>
<dbReference type="Proteomes" id="UP001165740">
    <property type="component" value="Chromosome 8"/>
</dbReference>
<dbReference type="RefSeq" id="XP_055893480.1">
    <property type="nucleotide sequence ID" value="XM_056037505.1"/>
</dbReference>
<dbReference type="RefSeq" id="XP_055893479.1">
    <property type="nucleotide sequence ID" value="XM_056037504.1"/>
</dbReference>
<dbReference type="InterPro" id="IPR036226">
    <property type="entry name" value="LipOase_C_sf"/>
</dbReference>
<dbReference type="AlphaFoldDB" id="A0A9W3B1Y4"/>
<keyword evidence="8" id="KW-1185">Reference proteome</keyword>
<feature type="domain" description="Lipoxygenase" evidence="7">
    <location>
        <begin position="130"/>
        <end position="673"/>
    </location>
</feature>
<keyword evidence="4" id="KW-0443">Lipid metabolism</keyword>
<dbReference type="Gene3D" id="3.10.450.60">
    <property type="match status" value="1"/>
</dbReference>
<name>A0A9W3B1Y4_BIOGL</name>
<dbReference type="GeneID" id="106053072"/>
<sequence>MGCCFGTNYNDFVLRVTTGSQKNAGTDTSVYIILHDDFNHASGVIHLDNCLHDDFKRGRTDIFNVPTSKTESLHVQGNIIQIELWRERSTFDSDWYVNKIEIENRFRNTTYLFPVYRWIKANVHYVINQFDTCLAQEDHLTKQRSHELEEKKKTYEYDFISPGLPVKIKKFPQDEAFDSDTKWRIISKKVKLIVLSKILLSSAEWKTMEDLKNIYTKGKALYMPYNGKDLWSDDVFFGYQRISGINPLLIKLVTQIPPKFPVTNALTKPFLEGYVLDEALEQKKIFMCDLKILEGTQAQKGFVICHPMAMFFLDRTNHLKPVAIQLFQKPGPKNPIFTPASPFWTWTVVKMWYNNAEAIHHQILVHNAGYHSLFEGIVIAVHRNLSPSHPIFKLLASHTVMLLAMNERGRNFIFCKGGWLEKALSISLEGFEELTKKGLNNWKIDVDGSLPDDLKRRGVDDHRVLPCYPYRDDAMLIYKAIKEFVQSYIELYYSTSHLLKKDCEIQNWAKELAAPRNKGGVAVLGSDNNRIESKVHLLQILTNIIFICSAGHTAVNSPQYDAMGFPSNYPGKLRGTPPTDPAQVITEKDVLNTLPDKRSTLSIMIITKILSGLKLSRLGEYTTQYIFDPEACQIVKKFQSDLLECSKEIEKRNQTREYSYEYLLPERITNSFT</sequence>
<dbReference type="PROSITE" id="PS50095">
    <property type="entry name" value="PLAT"/>
    <property type="match status" value="1"/>
</dbReference>
<dbReference type="PANTHER" id="PTHR11771">
    <property type="entry name" value="LIPOXYGENASE"/>
    <property type="match status" value="1"/>
</dbReference>
<dbReference type="Gene3D" id="1.20.245.10">
    <property type="entry name" value="Lipoxygenase-1, Domain 5"/>
    <property type="match status" value="1"/>
</dbReference>
<dbReference type="OrthoDB" id="407298at2759"/>
<dbReference type="GO" id="GO:0034440">
    <property type="term" value="P:lipid oxidation"/>
    <property type="evidence" value="ECO:0007669"/>
    <property type="project" value="InterPro"/>
</dbReference>
<evidence type="ECO:0000256" key="4">
    <source>
        <dbReference type="ARBA" id="ARBA00023098"/>
    </source>
</evidence>
<keyword evidence="1" id="KW-0479">Metal-binding</keyword>